<evidence type="ECO:0000313" key="2">
    <source>
        <dbReference type="Proteomes" id="UP000283855"/>
    </source>
</evidence>
<accession>A0A413T0R9</accession>
<organism evidence="1 2">
    <name type="scientific">Phocaeicola coprophilus</name>
    <dbReference type="NCBI Taxonomy" id="387090"/>
    <lineage>
        <taxon>Bacteria</taxon>
        <taxon>Pseudomonadati</taxon>
        <taxon>Bacteroidota</taxon>
        <taxon>Bacteroidia</taxon>
        <taxon>Bacteroidales</taxon>
        <taxon>Bacteroidaceae</taxon>
        <taxon>Phocaeicola</taxon>
    </lineage>
</organism>
<comment type="caution">
    <text evidence="1">The sequence shown here is derived from an EMBL/GenBank/DDBJ whole genome shotgun (WGS) entry which is preliminary data.</text>
</comment>
<protein>
    <submittedName>
        <fullName evidence="1">Uncharacterized protein</fullName>
    </submittedName>
</protein>
<name>A0A413T0R9_9BACT</name>
<gene>
    <name evidence="1" type="ORF">DW921_06660</name>
</gene>
<reference evidence="1 2" key="1">
    <citation type="submission" date="2018-08" db="EMBL/GenBank/DDBJ databases">
        <title>A genome reference for cultivated species of the human gut microbiota.</title>
        <authorList>
            <person name="Zou Y."/>
            <person name="Xue W."/>
            <person name="Luo G."/>
        </authorList>
    </citation>
    <scope>NUCLEOTIDE SEQUENCE [LARGE SCALE GENOMIC DNA]</scope>
    <source>
        <strain evidence="1 2">AM42-38</strain>
    </source>
</reference>
<dbReference type="EMBL" id="QSFT01000011">
    <property type="protein sequence ID" value="RHA76224.1"/>
    <property type="molecule type" value="Genomic_DNA"/>
</dbReference>
<dbReference type="AlphaFoldDB" id="A0A413T0R9"/>
<dbReference type="Proteomes" id="UP000283855">
    <property type="component" value="Unassembled WGS sequence"/>
</dbReference>
<sequence length="68" mass="7887">MKLLFRTDETPASCREYRALLLRISHQKAKQFIGKTSIQKQGCLTILNPETALLSQIQLYNGTRYQQM</sequence>
<evidence type="ECO:0000313" key="1">
    <source>
        <dbReference type="EMBL" id="RHA76224.1"/>
    </source>
</evidence>
<proteinExistence type="predicted"/>